<proteinExistence type="predicted"/>
<name>X0YG87_9ZZZZ</name>
<feature type="non-terminal residue" evidence="1">
    <location>
        <position position="139"/>
    </location>
</feature>
<evidence type="ECO:0000313" key="1">
    <source>
        <dbReference type="EMBL" id="GAG46237.1"/>
    </source>
</evidence>
<dbReference type="Gene3D" id="3.60.40.10">
    <property type="entry name" value="PPM-type phosphatase domain"/>
    <property type="match status" value="1"/>
</dbReference>
<sequence length="139" mass="14551">MRSALLRGREHLEIGAVDAVAEGPVAIAISMGGAKKSYAHTDPNEDAVFFSVGDAGILVAVADGHGGFEASEVVLEHLLSHPGPQWVEPGGVTPASWDRHALAAVSDANGEILQERLDRDMGKSRTTLSMALVVPEADM</sequence>
<protein>
    <recommendedName>
        <fullName evidence="2">PPM-type phosphatase domain-containing protein</fullName>
    </recommendedName>
</protein>
<dbReference type="SUPFAM" id="SSF81606">
    <property type="entry name" value="PP2C-like"/>
    <property type="match status" value="1"/>
</dbReference>
<evidence type="ECO:0008006" key="2">
    <source>
        <dbReference type="Google" id="ProtNLM"/>
    </source>
</evidence>
<dbReference type="InterPro" id="IPR036457">
    <property type="entry name" value="PPM-type-like_dom_sf"/>
</dbReference>
<organism evidence="1">
    <name type="scientific">marine sediment metagenome</name>
    <dbReference type="NCBI Taxonomy" id="412755"/>
    <lineage>
        <taxon>unclassified sequences</taxon>
        <taxon>metagenomes</taxon>
        <taxon>ecological metagenomes</taxon>
    </lineage>
</organism>
<dbReference type="EMBL" id="BARS01052842">
    <property type="protein sequence ID" value="GAG46237.1"/>
    <property type="molecule type" value="Genomic_DNA"/>
</dbReference>
<comment type="caution">
    <text evidence="1">The sequence shown here is derived from an EMBL/GenBank/DDBJ whole genome shotgun (WGS) entry which is preliminary data.</text>
</comment>
<gene>
    <name evidence="1" type="ORF">S01H1_78505</name>
</gene>
<reference evidence="1" key="1">
    <citation type="journal article" date="2014" name="Front. Microbiol.">
        <title>High frequency of phylogenetically diverse reductive dehalogenase-homologous genes in deep subseafloor sedimentary metagenomes.</title>
        <authorList>
            <person name="Kawai M."/>
            <person name="Futagami T."/>
            <person name="Toyoda A."/>
            <person name="Takaki Y."/>
            <person name="Nishi S."/>
            <person name="Hori S."/>
            <person name="Arai W."/>
            <person name="Tsubouchi T."/>
            <person name="Morono Y."/>
            <person name="Uchiyama I."/>
            <person name="Ito T."/>
            <person name="Fujiyama A."/>
            <person name="Inagaki F."/>
            <person name="Takami H."/>
        </authorList>
    </citation>
    <scope>NUCLEOTIDE SEQUENCE</scope>
    <source>
        <strain evidence="1">Expedition CK06-06</strain>
    </source>
</reference>
<dbReference type="AlphaFoldDB" id="X0YG87"/>
<accession>X0YG87</accession>